<organism evidence="3 4">
    <name type="scientific">Urechidicola vernalis</name>
    <dbReference type="NCBI Taxonomy" id="3075600"/>
    <lineage>
        <taxon>Bacteria</taxon>
        <taxon>Pseudomonadati</taxon>
        <taxon>Bacteroidota</taxon>
        <taxon>Flavobacteriia</taxon>
        <taxon>Flavobacteriales</taxon>
        <taxon>Flavobacteriaceae</taxon>
        <taxon>Urechidicola</taxon>
    </lineage>
</organism>
<proteinExistence type="predicted"/>
<name>A0ABU2Y6K5_9FLAO</name>
<gene>
    <name evidence="3" type="ORF">RM519_11305</name>
</gene>
<dbReference type="InterPro" id="IPR041218">
    <property type="entry name" value="DUF5606"/>
</dbReference>
<feature type="domain" description="DUF5606" evidence="1">
    <location>
        <begin position="3"/>
        <end position="48"/>
    </location>
</feature>
<dbReference type="EMBL" id="JAVRHV010000006">
    <property type="protein sequence ID" value="MDT0553835.1"/>
    <property type="molecule type" value="Genomic_DNA"/>
</dbReference>
<evidence type="ECO:0000259" key="1">
    <source>
        <dbReference type="Pfam" id="PF18347"/>
    </source>
</evidence>
<dbReference type="InterPro" id="IPR049281">
    <property type="entry name" value="BVU_3817-like_C_sf"/>
</dbReference>
<dbReference type="Pfam" id="PF18347">
    <property type="entry name" value="DUF5606"/>
    <property type="match status" value="1"/>
</dbReference>
<dbReference type="RefSeq" id="WP_311593922.1">
    <property type="nucleotide sequence ID" value="NZ_JAVRHV010000006.1"/>
</dbReference>
<reference evidence="3 4" key="1">
    <citation type="submission" date="2023-09" db="EMBL/GenBank/DDBJ databases">
        <authorList>
            <person name="Rey-Velasco X."/>
        </authorList>
    </citation>
    <scope>NUCLEOTIDE SEQUENCE [LARGE SCALE GENOMIC DNA]</scope>
    <source>
        <strain evidence="3 4">P050</strain>
    </source>
</reference>
<dbReference type="Proteomes" id="UP001252186">
    <property type="component" value="Unassembled WGS sequence"/>
</dbReference>
<comment type="caution">
    <text evidence="3">The sequence shown here is derived from an EMBL/GenBank/DDBJ whole genome shotgun (WGS) entry which is preliminary data.</text>
</comment>
<sequence>MSLEKVISVTGKPGLYEIIAQSKGGIIVESMLDKKRFPINAMHNVSVLDNIAIYTYEEEIPLKFVLKSIFDKEEGKESISPKDSSAKLTAYFSEVLPNYDDERVYPSNIKKVLQWYNLLVKNNFDFSTITEDEETETEA</sequence>
<evidence type="ECO:0000313" key="4">
    <source>
        <dbReference type="Proteomes" id="UP001252186"/>
    </source>
</evidence>
<protein>
    <submittedName>
        <fullName evidence="3">DUF5606 domain-containing protein</fullName>
    </submittedName>
</protein>
<dbReference type="Gene3D" id="1.10.10.1650">
    <property type="match status" value="1"/>
</dbReference>
<feature type="domain" description="DUF6852" evidence="2">
    <location>
        <begin position="51"/>
        <end position="119"/>
    </location>
</feature>
<keyword evidence="4" id="KW-1185">Reference proteome</keyword>
<evidence type="ECO:0000259" key="2">
    <source>
        <dbReference type="Pfam" id="PF21186"/>
    </source>
</evidence>
<dbReference type="Gene3D" id="2.30.30.730">
    <property type="match status" value="1"/>
</dbReference>
<accession>A0ABU2Y6K5</accession>
<dbReference type="InterPro" id="IPR049280">
    <property type="entry name" value="DUF6852"/>
</dbReference>
<dbReference type="Pfam" id="PF21186">
    <property type="entry name" value="DUF6852"/>
    <property type="match status" value="1"/>
</dbReference>
<dbReference type="InterPro" id="IPR049282">
    <property type="entry name" value="BVU_3817_N_sf"/>
</dbReference>
<evidence type="ECO:0000313" key="3">
    <source>
        <dbReference type="EMBL" id="MDT0553835.1"/>
    </source>
</evidence>